<dbReference type="SUPFAM" id="SSF52540">
    <property type="entry name" value="P-loop containing nucleoside triphosphate hydrolases"/>
    <property type="match status" value="2"/>
</dbReference>
<keyword evidence="6" id="KW-0677">Repeat</keyword>
<comment type="subcellular location">
    <subcellularLocation>
        <location evidence="1">Cell membrane</location>
        <topology evidence="1">Peripheral membrane protein</topology>
    </subcellularLocation>
</comment>
<evidence type="ECO:0000256" key="2">
    <source>
        <dbReference type="ARBA" id="ARBA00022448"/>
    </source>
</evidence>
<dbReference type="Proteomes" id="UP000187012">
    <property type="component" value="Unassembled WGS sequence"/>
</dbReference>
<gene>
    <name evidence="13" type="ORF">BN2475_190010</name>
</gene>
<sequence>MSDSSYSDGAAAQPANGPTDKPTSGPTDKPTNGPTNGPTSGPTNRPEQTAPRLVLQGITKQYPAVRANDDVTLVVAPGEIHAVLGENGAGKSTLMKIIYGAVRPDAGEIHWEGQAVEIASPAAARKLGIGMVFQHFSLFETLTVGENIALALDEPFDLKTLSKRIREVSADYGLDIDPQRHVHSLTVGERQRVEIVRCLLQNPRLLIMDEPTSVLTPQAVRKLFATLRRLAAEGCSILYISHKLDEIQELCDTATVMRGGRVTGHVKPKGETHASLAQLMVGHSLPDYTRREHNPGAVLLDVKQLSVQSDDPFGTSLENVSFSVHAGEIFGIAGVSGNGQAELLAALSGEKQGEKRRGVRTDAVTICGKAAGRLGAGGRRALGFGFVPEERLGRGAVPAMTLAENALLTAHRQQMVSSGWIKAGAMRAFAKRCIDAFDVRCGGPEALAQSLSGGNLQKYIVGREMLQAPKVLVVAQPTWGVDVGASAFIRQQLLDLSARGVAILVISEELEELFDICDRIAVLAGGRLSPVRAVGATNAEEIGRWMAGLFGGREGAAPSAEQPAHA</sequence>
<dbReference type="CDD" id="cd03216">
    <property type="entry name" value="ABC_Carb_Monos_I"/>
    <property type="match status" value="1"/>
</dbReference>
<evidence type="ECO:0000256" key="10">
    <source>
        <dbReference type="ARBA" id="ARBA00023136"/>
    </source>
</evidence>
<keyword evidence="9" id="KW-1278">Translocase</keyword>
<evidence type="ECO:0000313" key="14">
    <source>
        <dbReference type="Proteomes" id="UP000187012"/>
    </source>
</evidence>
<dbReference type="Gene3D" id="3.40.50.300">
    <property type="entry name" value="P-loop containing nucleotide triphosphate hydrolases"/>
    <property type="match status" value="2"/>
</dbReference>
<dbReference type="EMBL" id="CYGX02000019">
    <property type="protein sequence ID" value="SIT39004.1"/>
    <property type="molecule type" value="Genomic_DNA"/>
</dbReference>
<dbReference type="InterPro" id="IPR003593">
    <property type="entry name" value="AAA+_ATPase"/>
</dbReference>
<dbReference type="InterPro" id="IPR050107">
    <property type="entry name" value="ABC_carbohydrate_import_ATPase"/>
</dbReference>
<feature type="region of interest" description="Disordered" evidence="11">
    <location>
        <begin position="1"/>
        <end position="48"/>
    </location>
</feature>
<keyword evidence="5 13" id="KW-0762">Sugar transport</keyword>
<evidence type="ECO:0000256" key="1">
    <source>
        <dbReference type="ARBA" id="ARBA00004202"/>
    </source>
</evidence>
<keyword evidence="7" id="KW-0547">Nucleotide-binding</keyword>
<keyword evidence="4" id="KW-0997">Cell inner membrane</keyword>
<keyword evidence="10" id="KW-0472">Membrane</keyword>
<dbReference type="InterPro" id="IPR027417">
    <property type="entry name" value="P-loop_NTPase"/>
</dbReference>
<evidence type="ECO:0000256" key="11">
    <source>
        <dbReference type="SAM" id="MobiDB-lite"/>
    </source>
</evidence>
<keyword evidence="2" id="KW-0813">Transport</keyword>
<dbReference type="GO" id="GO:0005886">
    <property type="term" value="C:plasma membrane"/>
    <property type="evidence" value="ECO:0007669"/>
    <property type="project" value="UniProtKB-SubCell"/>
</dbReference>
<dbReference type="FunFam" id="3.40.50.300:FF:000127">
    <property type="entry name" value="Ribose import ATP-binding protein RbsA"/>
    <property type="match status" value="1"/>
</dbReference>
<dbReference type="PANTHER" id="PTHR43790">
    <property type="entry name" value="CARBOHYDRATE TRANSPORT ATP-BINDING PROTEIN MG119-RELATED"/>
    <property type="match status" value="1"/>
</dbReference>
<evidence type="ECO:0000256" key="7">
    <source>
        <dbReference type="ARBA" id="ARBA00022741"/>
    </source>
</evidence>
<dbReference type="SMART" id="SM00382">
    <property type="entry name" value="AAA"/>
    <property type="match status" value="1"/>
</dbReference>
<evidence type="ECO:0000256" key="4">
    <source>
        <dbReference type="ARBA" id="ARBA00022519"/>
    </source>
</evidence>
<accession>A0A1N7RV86</accession>
<name>A0A1N7RV86_9BURK</name>
<dbReference type="GO" id="GO:0005524">
    <property type="term" value="F:ATP binding"/>
    <property type="evidence" value="ECO:0007669"/>
    <property type="project" value="UniProtKB-KW"/>
</dbReference>
<feature type="domain" description="ABC transporter" evidence="12">
    <location>
        <begin position="300"/>
        <end position="550"/>
    </location>
</feature>
<evidence type="ECO:0000256" key="3">
    <source>
        <dbReference type="ARBA" id="ARBA00022475"/>
    </source>
</evidence>
<evidence type="ECO:0000256" key="9">
    <source>
        <dbReference type="ARBA" id="ARBA00022967"/>
    </source>
</evidence>
<keyword evidence="8" id="KW-0067">ATP-binding</keyword>
<evidence type="ECO:0000313" key="13">
    <source>
        <dbReference type="EMBL" id="SIT39004.1"/>
    </source>
</evidence>
<dbReference type="PANTHER" id="PTHR43790:SF4">
    <property type="entry name" value="GUANOSINE IMPORT ATP-BINDING PROTEIN NUPO"/>
    <property type="match status" value="1"/>
</dbReference>
<dbReference type="PROSITE" id="PS00211">
    <property type="entry name" value="ABC_TRANSPORTER_1"/>
    <property type="match status" value="1"/>
</dbReference>
<evidence type="ECO:0000256" key="5">
    <source>
        <dbReference type="ARBA" id="ARBA00022597"/>
    </source>
</evidence>
<dbReference type="Pfam" id="PF00005">
    <property type="entry name" value="ABC_tran"/>
    <property type="match status" value="2"/>
</dbReference>
<feature type="compositionally biased region" description="Polar residues" evidence="11">
    <location>
        <begin position="21"/>
        <end position="47"/>
    </location>
</feature>
<feature type="domain" description="ABC transporter" evidence="12">
    <location>
        <begin position="53"/>
        <end position="284"/>
    </location>
</feature>
<dbReference type="GO" id="GO:0016887">
    <property type="term" value="F:ATP hydrolysis activity"/>
    <property type="evidence" value="ECO:0007669"/>
    <property type="project" value="InterPro"/>
</dbReference>
<keyword evidence="3" id="KW-1003">Cell membrane</keyword>
<dbReference type="InterPro" id="IPR017871">
    <property type="entry name" value="ABC_transporter-like_CS"/>
</dbReference>
<dbReference type="AlphaFoldDB" id="A0A1N7RV86"/>
<organism evidence="13 14">
    <name type="scientific">Paraburkholderia ribeironis</name>
    <dbReference type="NCBI Taxonomy" id="1247936"/>
    <lineage>
        <taxon>Bacteria</taxon>
        <taxon>Pseudomonadati</taxon>
        <taxon>Pseudomonadota</taxon>
        <taxon>Betaproteobacteria</taxon>
        <taxon>Burkholderiales</taxon>
        <taxon>Burkholderiaceae</taxon>
        <taxon>Paraburkholderia</taxon>
    </lineage>
</organism>
<dbReference type="InterPro" id="IPR003439">
    <property type="entry name" value="ABC_transporter-like_ATP-bd"/>
</dbReference>
<dbReference type="STRING" id="1247936.BN2475_190010"/>
<proteinExistence type="predicted"/>
<keyword evidence="14" id="KW-1185">Reference proteome</keyword>
<dbReference type="PROSITE" id="PS50893">
    <property type="entry name" value="ABC_TRANSPORTER_2"/>
    <property type="match status" value="2"/>
</dbReference>
<dbReference type="RefSeq" id="WP_174641909.1">
    <property type="nucleotide sequence ID" value="NZ_CYGX02000019.1"/>
</dbReference>
<evidence type="ECO:0000256" key="6">
    <source>
        <dbReference type="ARBA" id="ARBA00022737"/>
    </source>
</evidence>
<protein>
    <submittedName>
        <fullName evidence="13">Putative sugar transport protein (ABC superfamily atp_bind)</fullName>
    </submittedName>
</protein>
<evidence type="ECO:0000256" key="8">
    <source>
        <dbReference type="ARBA" id="ARBA00022840"/>
    </source>
</evidence>
<evidence type="ECO:0000259" key="12">
    <source>
        <dbReference type="PROSITE" id="PS50893"/>
    </source>
</evidence>
<dbReference type="CDD" id="cd03215">
    <property type="entry name" value="ABC_Carb_Monos_II"/>
    <property type="match status" value="1"/>
</dbReference>
<reference evidence="13 14" key="1">
    <citation type="submission" date="2016-12" db="EMBL/GenBank/DDBJ databases">
        <authorList>
            <person name="Song W.-J."/>
            <person name="Kurnit D.M."/>
        </authorList>
    </citation>
    <scope>NUCLEOTIDE SEQUENCE [LARGE SCALE GENOMIC DNA]</scope>
    <source>
        <strain evidence="13 14">STM7296</strain>
    </source>
</reference>